<evidence type="ECO:0000313" key="3">
    <source>
        <dbReference type="Proteomes" id="UP001595859"/>
    </source>
</evidence>
<dbReference type="EMBL" id="JBHSIS010000017">
    <property type="protein sequence ID" value="MFC4857225.1"/>
    <property type="molecule type" value="Genomic_DNA"/>
</dbReference>
<protein>
    <submittedName>
        <fullName evidence="2">DUF397 domain-containing protein</fullName>
    </submittedName>
</protein>
<dbReference type="Proteomes" id="UP001595859">
    <property type="component" value="Unassembled WGS sequence"/>
</dbReference>
<dbReference type="InterPro" id="IPR007278">
    <property type="entry name" value="DUF397"/>
</dbReference>
<evidence type="ECO:0000259" key="1">
    <source>
        <dbReference type="Pfam" id="PF04149"/>
    </source>
</evidence>
<dbReference type="RefSeq" id="WP_378059211.1">
    <property type="nucleotide sequence ID" value="NZ_JBHSIS010000017.1"/>
</dbReference>
<dbReference type="Pfam" id="PF04149">
    <property type="entry name" value="DUF397"/>
    <property type="match status" value="1"/>
</dbReference>
<reference evidence="3" key="1">
    <citation type="journal article" date="2019" name="Int. J. Syst. Evol. Microbiol.">
        <title>The Global Catalogue of Microorganisms (GCM) 10K type strain sequencing project: providing services to taxonomists for standard genome sequencing and annotation.</title>
        <authorList>
            <consortium name="The Broad Institute Genomics Platform"/>
            <consortium name="The Broad Institute Genome Sequencing Center for Infectious Disease"/>
            <person name="Wu L."/>
            <person name="Ma J."/>
        </authorList>
    </citation>
    <scope>NUCLEOTIDE SEQUENCE [LARGE SCALE GENOMIC DNA]</scope>
    <source>
        <strain evidence="3">ZS-22-S1</strain>
    </source>
</reference>
<feature type="domain" description="DUF397" evidence="1">
    <location>
        <begin position="17"/>
        <end position="68"/>
    </location>
</feature>
<proteinExistence type="predicted"/>
<gene>
    <name evidence="2" type="ORF">ACFPCV_27330</name>
</gene>
<accession>A0ABV9S6A0</accession>
<keyword evidence="3" id="KW-1185">Reference proteome</keyword>
<evidence type="ECO:0000313" key="2">
    <source>
        <dbReference type="EMBL" id="MFC4857225.1"/>
    </source>
</evidence>
<organism evidence="2 3">
    <name type="scientific">Actinophytocola glycyrrhizae</name>
    <dbReference type="NCBI Taxonomy" id="2044873"/>
    <lineage>
        <taxon>Bacteria</taxon>
        <taxon>Bacillati</taxon>
        <taxon>Actinomycetota</taxon>
        <taxon>Actinomycetes</taxon>
        <taxon>Pseudonocardiales</taxon>
        <taxon>Pseudonocardiaceae</taxon>
    </lineage>
</organism>
<comment type="caution">
    <text evidence="2">The sequence shown here is derived from an EMBL/GenBank/DDBJ whole genome shotgun (WGS) entry which is preliminary data.</text>
</comment>
<name>A0ABV9S6A0_9PSEU</name>
<sequence>MVERKPATIVEIEQSGLTWRKSSASASGNSGCVEFARSSTSVFIRNSRNRGGARIVVLGSAWRLLVQTAPAL</sequence>